<dbReference type="Gene3D" id="3.30.450.20">
    <property type="entry name" value="PAS domain"/>
    <property type="match status" value="2"/>
</dbReference>
<dbReference type="PANTHER" id="PTHR32071">
    <property type="entry name" value="TRANSCRIPTIONAL REGULATORY PROTEIN"/>
    <property type="match status" value="1"/>
</dbReference>
<dbReference type="SMART" id="SM00086">
    <property type="entry name" value="PAC"/>
    <property type="match status" value="2"/>
</dbReference>
<dbReference type="InterPro" id="IPR029016">
    <property type="entry name" value="GAF-like_dom_sf"/>
</dbReference>
<dbReference type="InterPro" id="IPR025944">
    <property type="entry name" value="Sigma_54_int_dom_CS"/>
</dbReference>
<dbReference type="PROSITE" id="PS50113">
    <property type="entry name" value="PAC"/>
    <property type="match status" value="1"/>
</dbReference>
<dbReference type="PROSITE" id="PS00688">
    <property type="entry name" value="SIGMA54_INTERACT_3"/>
    <property type="match status" value="1"/>
</dbReference>
<evidence type="ECO:0000313" key="11">
    <source>
        <dbReference type="Proteomes" id="UP000295210"/>
    </source>
</evidence>
<dbReference type="InterPro" id="IPR035965">
    <property type="entry name" value="PAS-like_dom_sf"/>
</dbReference>
<dbReference type="InterPro" id="IPR009057">
    <property type="entry name" value="Homeodomain-like_sf"/>
</dbReference>
<dbReference type="PROSITE" id="PS50112">
    <property type="entry name" value="PAS"/>
    <property type="match status" value="2"/>
</dbReference>
<dbReference type="OrthoDB" id="9804019at2"/>
<dbReference type="InterPro" id="IPR013767">
    <property type="entry name" value="PAS_fold"/>
</dbReference>
<evidence type="ECO:0000259" key="9">
    <source>
        <dbReference type="PROSITE" id="PS50113"/>
    </source>
</evidence>
<keyword evidence="2" id="KW-0067">ATP-binding</keyword>
<dbReference type="CDD" id="cd00009">
    <property type="entry name" value="AAA"/>
    <property type="match status" value="1"/>
</dbReference>
<dbReference type="AlphaFoldDB" id="A0A4V2PV26"/>
<proteinExistence type="predicted"/>
<dbReference type="CDD" id="cd00130">
    <property type="entry name" value="PAS"/>
    <property type="match status" value="2"/>
</dbReference>
<feature type="domain" description="PAS" evidence="8">
    <location>
        <begin position="132"/>
        <end position="203"/>
    </location>
</feature>
<accession>A0A4V2PV26</accession>
<dbReference type="Pfam" id="PF13426">
    <property type="entry name" value="PAS_9"/>
    <property type="match status" value="1"/>
</dbReference>
<dbReference type="InterPro" id="IPR058031">
    <property type="entry name" value="AAA_lid_NorR"/>
</dbReference>
<dbReference type="InterPro" id="IPR002078">
    <property type="entry name" value="Sigma_54_int"/>
</dbReference>
<dbReference type="Gene3D" id="1.10.10.60">
    <property type="entry name" value="Homeodomain-like"/>
    <property type="match status" value="1"/>
</dbReference>
<feature type="domain" description="Sigma-54 factor interaction" evidence="7">
    <location>
        <begin position="445"/>
        <end position="674"/>
    </location>
</feature>
<keyword evidence="5" id="KW-0010">Activator</keyword>
<dbReference type="Proteomes" id="UP000295210">
    <property type="component" value="Unassembled WGS sequence"/>
</dbReference>
<dbReference type="SMART" id="SM00382">
    <property type="entry name" value="AAA"/>
    <property type="match status" value="1"/>
</dbReference>
<protein>
    <submittedName>
        <fullName evidence="10">PAS domain S-box-containing protein</fullName>
    </submittedName>
</protein>
<dbReference type="PANTHER" id="PTHR32071:SF123">
    <property type="entry name" value="DNA-BINDING TRANSCRIPTIONAL ACTIVATOR HYFR-RELATED"/>
    <property type="match status" value="1"/>
</dbReference>
<dbReference type="NCBIfam" id="TIGR00229">
    <property type="entry name" value="sensory_box"/>
    <property type="match status" value="2"/>
</dbReference>
<dbReference type="InterPro" id="IPR003018">
    <property type="entry name" value="GAF"/>
</dbReference>
<dbReference type="InterPro" id="IPR003593">
    <property type="entry name" value="AAA+_ATPase"/>
</dbReference>
<evidence type="ECO:0000256" key="2">
    <source>
        <dbReference type="ARBA" id="ARBA00022840"/>
    </source>
</evidence>
<dbReference type="GO" id="GO:0006355">
    <property type="term" value="P:regulation of DNA-templated transcription"/>
    <property type="evidence" value="ECO:0007669"/>
    <property type="project" value="InterPro"/>
</dbReference>
<dbReference type="Gene3D" id="3.40.50.300">
    <property type="entry name" value="P-loop containing nucleotide triphosphate hydrolases"/>
    <property type="match status" value="1"/>
</dbReference>
<dbReference type="InterPro" id="IPR002197">
    <property type="entry name" value="HTH_Fis"/>
</dbReference>
<dbReference type="FunFam" id="1.10.8.60:FF:000014">
    <property type="entry name" value="DNA-binding transcriptional regulator NtrC"/>
    <property type="match status" value="1"/>
</dbReference>
<dbReference type="SMART" id="SM00065">
    <property type="entry name" value="GAF"/>
    <property type="match status" value="1"/>
</dbReference>
<feature type="domain" description="PAC" evidence="9">
    <location>
        <begin position="207"/>
        <end position="259"/>
    </location>
</feature>
<dbReference type="Pfam" id="PF25601">
    <property type="entry name" value="AAA_lid_14"/>
    <property type="match status" value="1"/>
</dbReference>
<evidence type="ECO:0000259" key="7">
    <source>
        <dbReference type="PROSITE" id="PS50045"/>
    </source>
</evidence>
<dbReference type="InterPro" id="IPR001610">
    <property type="entry name" value="PAC"/>
</dbReference>
<dbReference type="EMBL" id="SMGK01000003">
    <property type="protein sequence ID" value="TCK72771.1"/>
    <property type="molecule type" value="Genomic_DNA"/>
</dbReference>
<dbReference type="SUPFAM" id="SSF55785">
    <property type="entry name" value="PYP-like sensor domain (PAS domain)"/>
    <property type="match status" value="2"/>
</dbReference>
<gene>
    <name evidence="10" type="ORF">C7378_2361</name>
</gene>
<dbReference type="InterPro" id="IPR027417">
    <property type="entry name" value="P-loop_NTPase"/>
</dbReference>
<dbReference type="SUPFAM" id="SSF55781">
    <property type="entry name" value="GAF domain-like"/>
    <property type="match status" value="1"/>
</dbReference>
<dbReference type="GO" id="GO:0043565">
    <property type="term" value="F:sequence-specific DNA binding"/>
    <property type="evidence" value="ECO:0007669"/>
    <property type="project" value="InterPro"/>
</dbReference>
<dbReference type="FunFam" id="3.40.50.300:FF:000006">
    <property type="entry name" value="DNA-binding transcriptional regulator NtrC"/>
    <property type="match status" value="1"/>
</dbReference>
<comment type="caution">
    <text evidence="10">The sequence shown here is derived from an EMBL/GenBank/DDBJ whole genome shotgun (WGS) entry which is preliminary data.</text>
</comment>
<feature type="domain" description="PAS" evidence="8">
    <location>
        <begin position="4"/>
        <end position="74"/>
    </location>
</feature>
<keyword evidence="1" id="KW-0547">Nucleotide-binding</keyword>
<evidence type="ECO:0000256" key="1">
    <source>
        <dbReference type="ARBA" id="ARBA00022741"/>
    </source>
</evidence>
<dbReference type="InterPro" id="IPR000014">
    <property type="entry name" value="PAS"/>
</dbReference>
<organism evidence="10 11">
    <name type="scientific">Acidipila rosea</name>
    <dbReference type="NCBI Taxonomy" id="768535"/>
    <lineage>
        <taxon>Bacteria</taxon>
        <taxon>Pseudomonadati</taxon>
        <taxon>Acidobacteriota</taxon>
        <taxon>Terriglobia</taxon>
        <taxon>Terriglobales</taxon>
        <taxon>Acidobacteriaceae</taxon>
        <taxon>Acidipila</taxon>
    </lineage>
</organism>
<dbReference type="SUPFAM" id="SSF46689">
    <property type="entry name" value="Homeodomain-like"/>
    <property type="match status" value="1"/>
</dbReference>
<dbReference type="Pfam" id="PF00989">
    <property type="entry name" value="PAS"/>
    <property type="match status" value="1"/>
</dbReference>
<evidence type="ECO:0000256" key="4">
    <source>
        <dbReference type="ARBA" id="ARBA00023125"/>
    </source>
</evidence>
<dbReference type="PROSITE" id="PS50045">
    <property type="entry name" value="SIGMA54_INTERACT_4"/>
    <property type="match status" value="1"/>
</dbReference>
<dbReference type="Gene3D" id="3.30.450.40">
    <property type="match status" value="1"/>
</dbReference>
<dbReference type="SUPFAM" id="SSF52540">
    <property type="entry name" value="P-loop containing nucleoside triphosphate hydrolases"/>
    <property type="match status" value="1"/>
</dbReference>
<evidence type="ECO:0000256" key="6">
    <source>
        <dbReference type="ARBA" id="ARBA00023163"/>
    </source>
</evidence>
<evidence type="ECO:0000313" key="10">
    <source>
        <dbReference type="EMBL" id="TCK72771.1"/>
    </source>
</evidence>
<dbReference type="Pfam" id="PF00158">
    <property type="entry name" value="Sigma54_activat"/>
    <property type="match status" value="1"/>
</dbReference>
<keyword evidence="3" id="KW-0805">Transcription regulation</keyword>
<keyword evidence="4" id="KW-0238">DNA-binding</keyword>
<dbReference type="Gene3D" id="1.10.8.60">
    <property type="match status" value="1"/>
</dbReference>
<dbReference type="SMART" id="SM00091">
    <property type="entry name" value="PAS"/>
    <property type="match status" value="2"/>
</dbReference>
<keyword evidence="6" id="KW-0804">Transcription</keyword>
<dbReference type="Pfam" id="PF13185">
    <property type="entry name" value="GAF_2"/>
    <property type="match status" value="1"/>
</dbReference>
<dbReference type="InterPro" id="IPR000700">
    <property type="entry name" value="PAS-assoc_C"/>
</dbReference>
<sequence>METNRLLSQTLFQVLPDAVLTADHNGCIFQANPQTVRLFGYSQDELIGRPVDTLLPKRYAQTYTSYVQTRLSEARDGDVQSLITIHGLHADGHEIPIDVMVEPIEEDAAQRFLVVIRNISRRRKTEEALHLTEERFRLLVEGVQDYAIFMLDTDGNIVSWNSGAERIKGYRAEEILGKHFSTFYTQEDIDCDKAAHELAVAAQEGRFEDEGWRIRKDGSRLWANVIITPLRGEDGKLLGFSKITRDLTDRRRAEESLLLELSSIVVASMDIRRMLTAIASSISHLLPNDYATIALYDSNADRLRVQELPSQENQVPPREFTLPLAGSPAGWCYQNRQVLFLDQLDKSQFAPGSMDHLVRAGVKSGCWLPLNSHGNIIGTLLIGSRREAAITTADTAMLMQMARQIAAAIDGANVFRQLSEMSNRLREEKRYLEEELRTEYSFEEIVGESPSLKRVLKQVETLAPTDATALVLGDTGTGKELIARAIHHLSPRRDHTFVKLNCSAIPMGLLESELFGHEKGAFTGAIAQRIGRLELAHMGTLFLDEVGDLPLELQPKLLRALQEKEIERIGGKRTIKVDIRLIAATNRDLAKMVKEGQFRIDLYYRLKVFPILIPSLRQRREDIPLLVNYFVAKHARRMSKSISAIPPDVMTALSNWHWPGNVRELENFIERAVILSQGSTLHAPLAELEDPEDTQEADPTLETAEREHILRVLRAKRGVIGGPGGAAEELGLKRTTLNSKLKKLGISREQYL</sequence>
<evidence type="ECO:0000256" key="3">
    <source>
        <dbReference type="ARBA" id="ARBA00023015"/>
    </source>
</evidence>
<keyword evidence="11" id="KW-1185">Reference proteome</keyword>
<dbReference type="RefSeq" id="WP_131996603.1">
    <property type="nucleotide sequence ID" value="NZ_SMGK01000003.1"/>
</dbReference>
<evidence type="ECO:0000256" key="5">
    <source>
        <dbReference type="ARBA" id="ARBA00023159"/>
    </source>
</evidence>
<dbReference type="GO" id="GO:0005524">
    <property type="term" value="F:ATP binding"/>
    <property type="evidence" value="ECO:0007669"/>
    <property type="project" value="UniProtKB-KW"/>
</dbReference>
<evidence type="ECO:0000259" key="8">
    <source>
        <dbReference type="PROSITE" id="PS50112"/>
    </source>
</evidence>
<name>A0A4V2PV26_9BACT</name>
<reference evidence="10 11" key="1">
    <citation type="submission" date="2019-03" db="EMBL/GenBank/DDBJ databases">
        <title>Genomic Encyclopedia of Type Strains, Phase IV (KMG-IV): sequencing the most valuable type-strain genomes for metagenomic binning, comparative biology and taxonomic classification.</title>
        <authorList>
            <person name="Goeker M."/>
        </authorList>
    </citation>
    <scope>NUCLEOTIDE SEQUENCE [LARGE SCALE GENOMIC DNA]</scope>
    <source>
        <strain evidence="10 11">DSM 103428</strain>
    </source>
</reference>
<dbReference type="Pfam" id="PF02954">
    <property type="entry name" value="HTH_8"/>
    <property type="match status" value="1"/>
</dbReference>